<evidence type="ECO:0000313" key="2">
    <source>
        <dbReference type="Proteomes" id="UP000004995"/>
    </source>
</evidence>
<dbReference type="Gramene" id="KQK94966">
    <property type="protein sequence ID" value="KQK94966"/>
    <property type="gene ID" value="SETIT_027256mg"/>
</dbReference>
<reference evidence="1" key="2">
    <citation type="submission" date="2018-08" db="UniProtKB">
        <authorList>
            <consortium name="EnsemblPlants"/>
        </authorList>
    </citation>
    <scope>IDENTIFICATION</scope>
    <source>
        <strain evidence="1">Yugu1</strain>
    </source>
</reference>
<protein>
    <submittedName>
        <fullName evidence="1">Uncharacterized protein</fullName>
    </submittedName>
</protein>
<reference evidence="2" key="1">
    <citation type="journal article" date="2012" name="Nat. Biotechnol.">
        <title>Reference genome sequence of the model plant Setaria.</title>
        <authorList>
            <person name="Bennetzen J.L."/>
            <person name="Schmutz J."/>
            <person name="Wang H."/>
            <person name="Percifield R."/>
            <person name="Hawkins J."/>
            <person name="Pontaroli A.C."/>
            <person name="Estep M."/>
            <person name="Feng L."/>
            <person name="Vaughn J.N."/>
            <person name="Grimwood J."/>
            <person name="Jenkins J."/>
            <person name="Barry K."/>
            <person name="Lindquist E."/>
            <person name="Hellsten U."/>
            <person name="Deshpande S."/>
            <person name="Wang X."/>
            <person name="Wu X."/>
            <person name="Mitros T."/>
            <person name="Triplett J."/>
            <person name="Yang X."/>
            <person name="Ye C.Y."/>
            <person name="Mauro-Herrera M."/>
            <person name="Wang L."/>
            <person name="Li P."/>
            <person name="Sharma M."/>
            <person name="Sharma R."/>
            <person name="Ronald P.C."/>
            <person name="Panaud O."/>
            <person name="Kellogg E.A."/>
            <person name="Brutnell T.P."/>
            <person name="Doust A.N."/>
            <person name="Tuskan G.A."/>
            <person name="Rokhsar D."/>
            <person name="Devos K.M."/>
        </authorList>
    </citation>
    <scope>NUCLEOTIDE SEQUENCE [LARGE SCALE GENOMIC DNA]</scope>
    <source>
        <strain evidence="2">cv. Yugu1</strain>
    </source>
</reference>
<dbReference type="EMBL" id="AGNK02005044">
    <property type="status" value="NOT_ANNOTATED_CDS"/>
    <property type="molecule type" value="Genomic_DNA"/>
</dbReference>
<dbReference type="AlphaFoldDB" id="K3ZL00"/>
<proteinExistence type="predicted"/>
<dbReference type="HOGENOM" id="CLU_3280510_0_0_1"/>
<sequence length="41" mass="4716">MYFIFGFNKSRVKGRSQPDGLEKCDACRSALLMSVEVQKQF</sequence>
<evidence type="ECO:0000313" key="1">
    <source>
        <dbReference type="EnsemblPlants" id="KQK94966"/>
    </source>
</evidence>
<keyword evidence="2" id="KW-1185">Reference proteome</keyword>
<name>K3ZL00_SETIT</name>
<dbReference type="EnsemblPlants" id="KQK94966">
    <property type="protein sequence ID" value="KQK94966"/>
    <property type="gene ID" value="SETIT_027256mg"/>
</dbReference>
<organism evidence="1 2">
    <name type="scientific">Setaria italica</name>
    <name type="common">Foxtail millet</name>
    <name type="synonym">Panicum italicum</name>
    <dbReference type="NCBI Taxonomy" id="4555"/>
    <lineage>
        <taxon>Eukaryota</taxon>
        <taxon>Viridiplantae</taxon>
        <taxon>Streptophyta</taxon>
        <taxon>Embryophyta</taxon>
        <taxon>Tracheophyta</taxon>
        <taxon>Spermatophyta</taxon>
        <taxon>Magnoliopsida</taxon>
        <taxon>Liliopsida</taxon>
        <taxon>Poales</taxon>
        <taxon>Poaceae</taxon>
        <taxon>PACMAD clade</taxon>
        <taxon>Panicoideae</taxon>
        <taxon>Panicodae</taxon>
        <taxon>Paniceae</taxon>
        <taxon>Cenchrinae</taxon>
        <taxon>Setaria</taxon>
    </lineage>
</organism>
<dbReference type="Proteomes" id="UP000004995">
    <property type="component" value="Unassembled WGS sequence"/>
</dbReference>
<dbReference type="InParanoid" id="K3ZL00"/>
<accession>K3ZL00</accession>